<evidence type="ECO:0000256" key="1">
    <source>
        <dbReference type="SAM" id="Coils"/>
    </source>
</evidence>
<evidence type="ECO:0000313" key="3">
    <source>
        <dbReference type="EMBL" id="CAI2383649.1"/>
    </source>
</evidence>
<keyword evidence="4" id="KW-1185">Reference proteome</keyword>
<sequence length="663" mass="76924">MDALKAKSRIGAESSALSMISTELTTKDRFSGQRQAIKASCKKENGRYLVAIYEMLAEIAKEQDEITIECIEELTKSNNDVSVTNETTKSAKTDRIFTKQNHLENLYDIPDVPSIEKLKEKIIHQIKHTASPLYDLGLKFTCTSLQVKDAFLNVGSKYIQIIKENSDKPELINRQLYKLKRIIGAYQMLNDPEGLSLYIHNIRIRSLINQETTAYRDTRNGAYYPFMIFSVSEKDTVMMLELNFITETIVLRVKDHERKEYSFSQITNVLQGVEHDKFIIEFNFGKNKIRTFEATYQGQRDLIIKCLLYASQIFAVTESPKYDILKFQRENSEIFGEIDQNGHYIREPASDMSTESRFQLMRVLMDDFQLPPKSLCKAKVKKKNKKVGWETRYCALGLTHLLIARDEGFHKLLNVVPLTAGTFAIKRNKDTITLRTSEREFIIKFENQKQTESWFLNIVQLTGRELIDFASETSKIKQHRDISSQMKKYLEVEKEIKQTLIKLSDLNSQKEELEKSLRKNYDFKEYTNSEYKLENYKDSIIKDSVKVITKIYEEISQLKNVKYTSAALQLQNKLESVASKNNINKKESSQVDKESQGGKSDEKIDKYYPPNLSNNYYIFKESDTEKLAVSMEMLKQLKGNVPNNHYVSSKKKKRDKEKSLLTS</sequence>
<comment type="caution">
    <text evidence="3">The sequence shown here is derived from an EMBL/GenBank/DDBJ whole genome shotgun (WGS) entry which is preliminary data.</text>
</comment>
<evidence type="ECO:0008006" key="5">
    <source>
        <dbReference type="Google" id="ProtNLM"/>
    </source>
</evidence>
<dbReference type="EMBL" id="CAMPGE010025942">
    <property type="protein sequence ID" value="CAI2383649.1"/>
    <property type="molecule type" value="Genomic_DNA"/>
</dbReference>
<feature type="compositionally biased region" description="Basic and acidic residues" evidence="2">
    <location>
        <begin position="584"/>
        <end position="606"/>
    </location>
</feature>
<accession>A0AAD1Y2W3</accession>
<reference evidence="3" key="1">
    <citation type="submission" date="2023-07" db="EMBL/GenBank/DDBJ databases">
        <authorList>
            <consortium name="AG Swart"/>
            <person name="Singh M."/>
            <person name="Singh A."/>
            <person name="Seah K."/>
            <person name="Emmerich C."/>
        </authorList>
    </citation>
    <scope>NUCLEOTIDE SEQUENCE</scope>
    <source>
        <strain evidence="3">DP1</strain>
    </source>
</reference>
<dbReference type="InterPro" id="IPR011993">
    <property type="entry name" value="PH-like_dom_sf"/>
</dbReference>
<dbReference type="AlphaFoldDB" id="A0AAD1Y2W3"/>
<protein>
    <recommendedName>
        <fullName evidence="5">PH domain-containing protein</fullName>
    </recommendedName>
</protein>
<dbReference type="SUPFAM" id="SSF50729">
    <property type="entry name" value="PH domain-like"/>
    <property type="match status" value="1"/>
</dbReference>
<feature type="coiled-coil region" evidence="1">
    <location>
        <begin position="489"/>
        <end position="516"/>
    </location>
</feature>
<evidence type="ECO:0000256" key="2">
    <source>
        <dbReference type="SAM" id="MobiDB-lite"/>
    </source>
</evidence>
<dbReference type="Proteomes" id="UP001295684">
    <property type="component" value="Unassembled WGS sequence"/>
</dbReference>
<proteinExistence type="predicted"/>
<gene>
    <name evidence="3" type="ORF">ECRASSUSDP1_LOCUS25155</name>
</gene>
<organism evidence="3 4">
    <name type="scientific">Euplotes crassus</name>
    <dbReference type="NCBI Taxonomy" id="5936"/>
    <lineage>
        <taxon>Eukaryota</taxon>
        <taxon>Sar</taxon>
        <taxon>Alveolata</taxon>
        <taxon>Ciliophora</taxon>
        <taxon>Intramacronucleata</taxon>
        <taxon>Spirotrichea</taxon>
        <taxon>Hypotrichia</taxon>
        <taxon>Euplotida</taxon>
        <taxon>Euplotidae</taxon>
        <taxon>Moneuplotes</taxon>
    </lineage>
</organism>
<feature type="region of interest" description="Disordered" evidence="2">
    <location>
        <begin position="640"/>
        <end position="663"/>
    </location>
</feature>
<dbReference type="Gene3D" id="2.30.29.30">
    <property type="entry name" value="Pleckstrin-homology domain (PH domain)/Phosphotyrosine-binding domain (PTB)"/>
    <property type="match status" value="1"/>
</dbReference>
<evidence type="ECO:0000313" key="4">
    <source>
        <dbReference type="Proteomes" id="UP001295684"/>
    </source>
</evidence>
<keyword evidence="1" id="KW-0175">Coiled coil</keyword>
<name>A0AAD1Y2W3_EUPCR</name>
<feature type="region of interest" description="Disordered" evidence="2">
    <location>
        <begin position="581"/>
        <end position="606"/>
    </location>
</feature>